<dbReference type="EMBL" id="VFLP01000051">
    <property type="protein sequence ID" value="TRX90890.1"/>
    <property type="molecule type" value="Genomic_DNA"/>
</dbReference>
<comment type="caution">
    <text evidence="1">The sequence shown here is derived from an EMBL/GenBank/DDBJ whole genome shotgun (WGS) entry which is preliminary data.</text>
</comment>
<organism evidence="1 2">
    <name type="scientific">Xylaria flabelliformis</name>
    <dbReference type="NCBI Taxonomy" id="2512241"/>
    <lineage>
        <taxon>Eukaryota</taxon>
        <taxon>Fungi</taxon>
        <taxon>Dikarya</taxon>
        <taxon>Ascomycota</taxon>
        <taxon>Pezizomycotina</taxon>
        <taxon>Sordariomycetes</taxon>
        <taxon>Xylariomycetidae</taxon>
        <taxon>Xylariales</taxon>
        <taxon>Xylariaceae</taxon>
        <taxon>Xylaria</taxon>
    </lineage>
</organism>
<keyword evidence="2" id="KW-1185">Reference proteome</keyword>
<evidence type="ECO:0000313" key="1">
    <source>
        <dbReference type="EMBL" id="TRX90890.1"/>
    </source>
</evidence>
<protein>
    <submittedName>
        <fullName evidence="1">Uncharacterized protein</fullName>
    </submittedName>
</protein>
<proteinExistence type="predicted"/>
<gene>
    <name evidence="1" type="ORF">FHL15_008294</name>
</gene>
<dbReference type="AlphaFoldDB" id="A0A553HSF7"/>
<sequence length="123" mass="13349">MISAELPSSLWMITPKGNSTESVSHIAGEKEVTLPPEAAPGYQTRLSLTLKVAECNWDVPTAASASSPQQFHGTIDATLISMLRGHRSGVRTGISLVPQRVSAYHTERKVVDSIYSWTRQASL</sequence>
<name>A0A553HSF7_9PEZI</name>
<reference evidence="2" key="1">
    <citation type="submission" date="2019-06" db="EMBL/GenBank/DDBJ databases">
        <title>Draft genome sequence of the griseofulvin-producing fungus Xylaria cubensis strain G536.</title>
        <authorList>
            <person name="Mead M.E."/>
            <person name="Raja H.A."/>
            <person name="Steenwyk J.L."/>
            <person name="Knowles S.L."/>
            <person name="Oberlies N.H."/>
            <person name="Rokas A."/>
        </authorList>
    </citation>
    <scope>NUCLEOTIDE SEQUENCE [LARGE SCALE GENOMIC DNA]</scope>
    <source>
        <strain evidence="2">G536</strain>
    </source>
</reference>
<accession>A0A553HSF7</accession>
<dbReference type="Proteomes" id="UP000319160">
    <property type="component" value="Unassembled WGS sequence"/>
</dbReference>
<dbReference type="OrthoDB" id="10556562at2759"/>
<evidence type="ECO:0000313" key="2">
    <source>
        <dbReference type="Proteomes" id="UP000319160"/>
    </source>
</evidence>